<gene>
    <name evidence="3" type="ORF">ACFO7U_05670</name>
</gene>
<accession>A0ABV9PRF5</accession>
<dbReference type="Proteomes" id="UP001595836">
    <property type="component" value="Unassembled WGS sequence"/>
</dbReference>
<dbReference type="InterPro" id="IPR050202">
    <property type="entry name" value="Cyt/Deoxycyt_deaminase"/>
</dbReference>
<dbReference type="PANTHER" id="PTHR11644:SF2">
    <property type="entry name" value="CYTIDINE DEAMINASE"/>
    <property type="match status" value="1"/>
</dbReference>
<feature type="domain" description="CMP/dCMP-type deaminase" evidence="2">
    <location>
        <begin position="14"/>
        <end position="153"/>
    </location>
</feature>
<dbReference type="Pfam" id="PF00383">
    <property type="entry name" value="dCMP_cyt_deam_1"/>
    <property type="match status" value="1"/>
</dbReference>
<dbReference type="PANTHER" id="PTHR11644">
    <property type="entry name" value="CYTIDINE DEAMINASE"/>
    <property type="match status" value="1"/>
</dbReference>
<sequence>MKVSGDETAAQRLIDFDILREHALRAAESAYRPYSGLGVGAAAIATAPQREAAGTASSAAHGSSTRIVTGCNVENASYGLTLCAECSLVSDLHRTGGGRLLAVVVVAHTGEPLAPCGRCRQLLHEHGGPDLIVHGARGPVRLGTLLPDAFGPEDLT</sequence>
<dbReference type="CDD" id="cd01283">
    <property type="entry name" value="cytidine_deaminase"/>
    <property type="match status" value="1"/>
</dbReference>
<dbReference type="RefSeq" id="WP_380059565.1">
    <property type="nucleotide sequence ID" value="NZ_JBHSHP010000016.1"/>
</dbReference>
<dbReference type="EMBL" id="JBHSHP010000016">
    <property type="protein sequence ID" value="MFC4754268.1"/>
    <property type="molecule type" value="Genomic_DNA"/>
</dbReference>
<dbReference type="NCBIfam" id="NF004064">
    <property type="entry name" value="PRK05578.1"/>
    <property type="match status" value="1"/>
</dbReference>
<dbReference type="GO" id="GO:0004126">
    <property type="term" value="F:cytidine deaminase activity"/>
    <property type="evidence" value="ECO:0007669"/>
    <property type="project" value="UniProtKB-EC"/>
</dbReference>
<organism evidence="3 4">
    <name type="scientific">Dietzia aurantiaca</name>
    <dbReference type="NCBI Taxonomy" id="983873"/>
    <lineage>
        <taxon>Bacteria</taxon>
        <taxon>Bacillati</taxon>
        <taxon>Actinomycetota</taxon>
        <taxon>Actinomycetes</taxon>
        <taxon>Mycobacteriales</taxon>
        <taxon>Dietziaceae</taxon>
        <taxon>Dietzia</taxon>
    </lineage>
</organism>
<dbReference type="InterPro" id="IPR002125">
    <property type="entry name" value="CMP_dCMP_dom"/>
</dbReference>
<evidence type="ECO:0000313" key="3">
    <source>
        <dbReference type="EMBL" id="MFC4754268.1"/>
    </source>
</evidence>
<evidence type="ECO:0000259" key="2">
    <source>
        <dbReference type="PROSITE" id="PS51747"/>
    </source>
</evidence>
<evidence type="ECO:0000256" key="1">
    <source>
        <dbReference type="ARBA" id="ARBA00006576"/>
    </source>
</evidence>
<reference evidence="4" key="1">
    <citation type="journal article" date="2019" name="Int. J. Syst. Evol. Microbiol.">
        <title>The Global Catalogue of Microorganisms (GCM) 10K type strain sequencing project: providing services to taxonomists for standard genome sequencing and annotation.</title>
        <authorList>
            <consortium name="The Broad Institute Genomics Platform"/>
            <consortium name="The Broad Institute Genome Sequencing Center for Infectious Disease"/>
            <person name="Wu L."/>
            <person name="Ma J."/>
        </authorList>
    </citation>
    <scope>NUCLEOTIDE SEQUENCE [LARGE SCALE GENOMIC DNA]</scope>
    <source>
        <strain evidence="4">JCM 11882</strain>
    </source>
</reference>
<dbReference type="SUPFAM" id="SSF53927">
    <property type="entry name" value="Cytidine deaminase-like"/>
    <property type="match status" value="1"/>
</dbReference>
<dbReference type="Gene3D" id="3.40.140.10">
    <property type="entry name" value="Cytidine Deaminase, domain 2"/>
    <property type="match status" value="1"/>
</dbReference>
<protein>
    <submittedName>
        <fullName evidence="3">Cytidine deaminase</fullName>
        <ecNumber evidence="3">3.5.4.5</ecNumber>
    </submittedName>
</protein>
<dbReference type="EC" id="3.5.4.5" evidence="3"/>
<dbReference type="PROSITE" id="PS51747">
    <property type="entry name" value="CYT_DCMP_DEAMINASES_2"/>
    <property type="match status" value="1"/>
</dbReference>
<keyword evidence="4" id="KW-1185">Reference proteome</keyword>
<name>A0ABV9PRF5_9ACTN</name>
<dbReference type="InterPro" id="IPR016193">
    <property type="entry name" value="Cytidine_deaminase-like"/>
</dbReference>
<comment type="similarity">
    <text evidence="1">Belongs to the cytidine and deoxycytidylate deaminase family.</text>
</comment>
<comment type="caution">
    <text evidence="3">The sequence shown here is derived from an EMBL/GenBank/DDBJ whole genome shotgun (WGS) entry which is preliminary data.</text>
</comment>
<keyword evidence="3" id="KW-0378">Hydrolase</keyword>
<proteinExistence type="inferred from homology"/>
<evidence type="ECO:0000313" key="4">
    <source>
        <dbReference type="Proteomes" id="UP001595836"/>
    </source>
</evidence>